<evidence type="ECO:0000313" key="3">
    <source>
        <dbReference type="RefSeq" id="XP_026191328.1"/>
    </source>
</evidence>
<feature type="region of interest" description="Disordered" evidence="1">
    <location>
        <begin position="161"/>
        <end position="200"/>
    </location>
</feature>
<reference evidence="3" key="1">
    <citation type="submission" date="2025-08" db="UniProtKB">
        <authorList>
            <consortium name="RefSeq"/>
        </authorList>
    </citation>
    <scope>IDENTIFICATION</scope>
</reference>
<feature type="compositionally biased region" description="Low complexity" evidence="1">
    <location>
        <begin position="23"/>
        <end position="35"/>
    </location>
</feature>
<keyword evidence="2" id="KW-1185">Reference proteome</keyword>
<gene>
    <name evidence="3" type="primary">LOC34623012</name>
</gene>
<sequence length="485" mass="52194">MRGVTAACRSPSRSSREAKKPSPRTQTAAASASAPRAPPYLTKAYDYTRDFLLSLESIKELRDPAIRAAMLALKDLEPVQPGSLFGHKHIKVRLCSPAAFLNCFLVARPADRLRGPAGSVRQPRTGVHCPCCGVRTAGCGCAPVSSGVIFVEANERTLEPIRPHAGGSTRTQSNGWSAGTDWQSEGDSVEERDGPKQGSVSACTARCADTVTSGALAARCQPDSKASYTWGARPTSLERHVSDEAEPYSDGPVAYSFESPYKTSFIQEVQIPNGSNPTLYRFAHLFMRQALHSMQQCSLSSWALVPSFAAIAKDDAGKVHVLPIVDLGTPLRALGWAAREAEMESGKETTVNLVLFLQNILKSEVNACAAGVGDGVLHWTAGQDMQAEAHRVALHQHQDECARRPVGSAIFDARQSKAAGPLDVLRGQGQAEAQNESPSPARKSLARNPLEHPAPRHYTSAARRVARPRHGDADARIYNSSHRVP</sequence>
<feature type="compositionally biased region" description="Polar residues" evidence="1">
    <location>
        <begin position="168"/>
        <end position="186"/>
    </location>
</feature>
<dbReference type="AlphaFoldDB" id="A0A6P6RU24"/>
<dbReference type="Proteomes" id="UP000515125">
    <property type="component" value="Unplaced"/>
</dbReference>
<dbReference type="GeneID" id="34623012"/>
<accession>A0A6P6RU24</accession>
<evidence type="ECO:0000313" key="2">
    <source>
        <dbReference type="Proteomes" id="UP000515125"/>
    </source>
</evidence>
<evidence type="ECO:0000256" key="1">
    <source>
        <dbReference type="SAM" id="MobiDB-lite"/>
    </source>
</evidence>
<dbReference type="RefSeq" id="XP_026191328.1">
    <property type="nucleotide sequence ID" value="XM_026335543.1"/>
</dbReference>
<protein>
    <submittedName>
        <fullName evidence="3">Uncharacterized protein LOC34623012</fullName>
    </submittedName>
</protein>
<proteinExistence type="predicted"/>
<dbReference type="OrthoDB" id="10675042at2759"/>
<name>A0A6P6RU24_9EIME</name>
<feature type="region of interest" description="Disordered" evidence="1">
    <location>
        <begin position="1"/>
        <end position="35"/>
    </location>
</feature>
<feature type="region of interest" description="Disordered" evidence="1">
    <location>
        <begin position="427"/>
        <end position="485"/>
    </location>
</feature>
<organism evidence="2 3">
    <name type="scientific">Cyclospora cayetanensis</name>
    <dbReference type="NCBI Taxonomy" id="88456"/>
    <lineage>
        <taxon>Eukaryota</taxon>
        <taxon>Sar</taxon>
        <taxon>Alveolata</taxon>
        <taxon>Apicomplexa</taxon>
        <taxon>Conoidasida</taxon>
        <taxon>Coccidia</taxon>
        <taxon>Eucoccidiorida</taxon>
        <taxon>Eimeriorina</taxon>
        <taxon>Eimeriidae</taxon>
        <taxon>Cyclospora</taxon>
    </lineage>
</organism>